<accession>A0A9D1ERU7</accession>
<feature type="transmembrane region" description="Helical" evidence="1">
    <location>
        <begin position="48"/>
        <end position="64"/>
    </location>
</feature>
<comment type="caution">
    <text evidence="2">The sequence shown here is derived from an EMBL/GenBank/DDBJ whole genome shotgun (WGS) entry which is preliminary data.</text>
</comment>
<keyword evidence="1" id="KW-0812">Transmembrane</keyword>
<feature type="transmembrane region" description="Helical" evidence="1">
    <location>
        <begin position="12"/>
        <end position="28"/>
    </location>
</feature>
<name>A0A9D1ERU7_9FIRM</name>
<keyword evidence="1" id="KW-1133">Transmembrane helix</keyword>
<feature type="transmembrane region" description="Helical" evidence="1">
    <location>
        <begin position="92"/>
        <end position="112"/>
    </location>
</feature>
<dbReference type="Proteomes" id="UP000823935">
    <property type="component" value="Unassembled WGS sequence"/>
</dbReference>
<proteinExistence type="predicted"/>
<evidence type="ECO:0000313" key="3">
    <source>
        <dbReference type="Proteomes" id="UP000823935"/>
    </source>
</evidence>
<protein>
    <submittedName>
        <fullName evidence="2">Spore cortex biosynthesis protein YabQ</fullName>
    </submittedName>
</protein>
<gene>
    <name evidence="2" type="ORF">IAB44_06110</name>
</gene>
<keyword evidence="1" id="KW-0472">Membrane</keyword>
<evidence type="ECO:0000313" key="2">
    <source>
        <dbReference type="EMBL" id="HIS31105.1"/>
    </source>
</evidence>
<sequence length="157" mass="17636">MTGFISSQARFFLISVFTGGAILLGYGILRGLRKAFPPGPFRMGAEDFLYWTCAGIAVFLVAFWENDGIIRGFALMGTVLGMILYYKTLDRAVVGLTAWFVLAVTAPFRFFLKKIGNILRKMLKYFLKKGKMTLTFHKKRHNCSGQTESLADEAARK</sequence>
<evidence type="ECO:0000256" key="1">
    <source>
        <dbReference type="SAM" id="Phobius"/>
    </source>
</evidence>
<feature type="transmembrane region" description="Helical" evidence="1">
    <location>
        <begin position="69"/>
        <end position="86"/>
    </location>
</feature>
<dbReference type="InterPro" id="IPR019074">
    <property type="entry name" value="YabQ"/>
</dbReference>
<dbReference type="AlphaFoldDB" id="A0A9D1ERU7"/>
<dbReference type="Pfam" id="PF09578">
    <property type="entry name" value="Spore_YabQ"/>
    <property type="match status" value="1"/>
</dbReference>
<reference evidence="2" key="2">
    <citation type="journal article" date="2021" name="PeerJ">
        <title>Extensive microbial diversity within the chicken gut microbiome revealed by metagenomics and culture.</title>
        <authorList>
            <person name="Gilroy R."/>
            <person name="Ravi A."/>
            <person name="Getino M."/>
            <person name="Pursley I."/>
            <person name="Horton D.L."/>
            <person name="Alikhan N.F."/>
            <person name="Baker D."/>
            <person name="Gharbi K."/>
            <person name="Hall N."/>
            <person name="Watson M."/>
            <person name="Adriaenssens E.M."/>
            <person name="Foster-Nyarko E."/>
            <person name="Jarju S."/>
            <person name="Secka A."/>
            <person name="Antonio M."/>
            <person name="Oren A."/>
            <person name="Chaudhuri R.R."/>
            <person name="La Ragione R."/>
            <person name="Hildebrand F."/>
            <person name="Pallen M.J."/>
        </authorList>
    </citation>
    <scope>NUCLEOTIDE SEQUENCE</scope>
    <source>
        <strain evidence="2">CHK190-19873</strain>
    </source>
</reference>
<organism evidence="2 3">
    <name type="scientific">Candidatus Limivivens intestinipullorum</name>
    <dbReference type="NCBI Taxonomy" id="2840858"/>
    <lineage>
        <taxon>Bacteria</taxon>
        <taxon>Bacillati</taxon>
        <taxon>Bacillota</taxon>
        <taxon>Clostridia</taxon>
        <taxon>Lachnospirales</taxon>
        <taxon>Lachnospiraceae</taxon>
        <taxon>Lachnospiraceae incertae sedis</taxon>
        <taxon>Candidatus Limivivens</taxon>
    </lineage>
</organism>
<reference evidence="2" key="1">
    <citation type="submission" date="2020-10" db="EMBL/GenBank/DDBJ databases">
        <authorList>
            <person name="Gilroy R."/>
        </authorList>
    </citation>
    <scope>NUCLEOTIDE SEQUENCE</scope>
    <source>
        <strain evidence="2">CHK190-19873</strain>
    </source>
</reference>
<dbReference type="EMBL" id="DVIQ01000027">
    <property type="protein sequence ID" value="HIS31105.1"/>
    <property type="molecule type" value="Genomic_DNA"/>
</dbReference>
<dbReference type="NCBIfam" id="TIGR02893">
    <property type="entry name" value="spore_yabQ"/>
    <property type="match status" value="1"/>
</dbReference>